<organism evidence="1 2">
    <name type="scientific">Bifidobacterium thermophilum</name>
    <dbReference type="NCBI Taxonomy" id="33905"/>
    <lineage>
        <taxon>Bacteria</taxon>
        <taxon>Bacillati</taxon>
        <taxon>Actinomycetota</taxon>
        <taxon>Actinomycetes</taxon>
        <taxon>Bifidobacteriales</taxon>
        <taxon>Bifidobacteriaceae</taxon>
        <taxon>Bifidobacterium</taxon>
    </lineage>
</organism>
<dbReference type="AlphaFoldDB" id="A0A7X9NQH2"/>
<accession>A0A7X9NQH2</accession>
<evidence type="ECO:0000313" key="2">
    <source>
        <dbReference type="Proteomes" id="UP000588369"/>
    </source>
</evidence>
<reference evidence="1 2" key="1">
    <citation type="submission" date="2020-04" db="EMBL/GenBank/DDBJ databases">
        <authorList>
            <person name="Hitch T.C.A."/>
            <person name="Wylensek D."/>
            <person name="Clavel T."/>
        </authorList>
    </citation>
    <scope>NUCLEOTIDE SEQUENCE [LARGE SCALE GENOMIC DNA]</scope>
    <source>
        <strain evidence="1 2">BSM-130-P53-3C</strain>
    </source>
</reference>
<comment type="caution">
    <text evidence="1">The sequence shown here is derived from an EMBL/GenBank/DDBJ whole genome shotgun (WGS) entry which is preliminary data.</text>
</comment>
<proteinExistence type="predicted"/>
<dbReference type="Proteomes" id="UP000588369">
    <property type="component" value="Unassembled WGS sequence"/>
</dbReference>
<evidence type="ECO:0000313" key="1">
    <source>
        <dbReference type="EMBL" id="NME61896.1"/>
    </source>
</evidence>
<dbReference type="RefSeq" id="WP_168983996.1">
    <property type="nucleotide sequence ID" value="NZ_JABAGI010000003.1"/>
</dbReference>
<protein>
    <submittedName>
        <fullName evidence="1">Uncharacterized protein</fullName>
    </submittedName>
</protein>
<sequence length="163" mass="18311">MFTVHFTLDGRPRRLTKAYKTRRWAEKAAAEVTAEYGVPATITGREDRPQPGMLPVGSVLHGCEGVTTSRHRFFEVTWAAPDGRTVKARELRRYVESGSVSDPAGMRVRPVITGPDRFAGPETRYRVRVGDGGHPYIRDGYDCYATPMKPDRLLAGYLDTYFD</sequence>
<name>A0A7X9NQH2_9BIFI</name>
<gene>
    <name evidence="1" type="ORF">HF844_03630</name>
</gene>
<dbReference type="EMBL" id="JABAGI010000003">
    <property type="protein sequence ID" value="NME61896.1"/>
    <property type="molecule type" value="Genomic_DNA"/>
</dbReference>